<dbReference type="CDD" id="cd03801">
    <property type="entry name" value="GT4_PimA-like"/>
    <property type="match status" value="1"/>
</dbReference>
<dbReference type="Pfam" id="PF00534">
    <property type="entry name" value="Glycos_transf_1"/>
    <property type="match status" value="1"/>
</dbReference>
<evidence type="ECO:0000259" key="1">
    <source>
        <dbReference type="Pfam" id="PF00534"/>
    </source>
</evidence>
<evidence type="ECO:0000313" key="3">
    <source>
        <dbReference type="Proteomes" id="UP001375228"/>
    </source>
</evidence>
<dbReference type="InterPro" id="IPR001296">
    <property type="entry name" value="Glyco_trans_1"/>
</dbReference>
<protein>
    <submittedName>
        <fullName evidence="2">Glycosyltransferase family 4 protein</fullName>
        <ecNumber evidence="2">2.4.-.-</ecNumber>
    </submittedName>
</protein>
<sequence>MGRRRVPGARPALWAHLPRSRKQRARRFASVEEKLTGWTLMTHIIKNSNDVCLAGHPFAPIGMGEHVRATFRSLRAVYAPPVIHDIYKIVAATEADSSEFGQALTDQPAAINIFHINGNEVEHALEHINQTRPWSGYNIIYPLWELPRYPDEWAVQLDRFDEIWAASRFVMDGIQAACKKPVVHMPLATEVHLDNFFGRRYFGLPEADYVFLFFYDLRSFSTRKNPQGVFEAFKQMLAKRPYANTHLVIKVNGVDMNPQAFADLQAEVKSLHGRVTLIERTMSSTEVKNLLRCSDCFVSLHRSEGYGFGIAEAMALGKPVIATAYSGNMDFMTAHTSLPVDYRLVAVNEGEYPHHEAQHWAEPDGEQAVAYMIQLVDDPAMGRALGRQARLHMQSFFSYRYTGLRYRARLAEIRQQLPRA</sequence>
<dbReference type="EMBL" id="CP146691">
    <property type="protein sequence ID" value="WWY22275.1"/>
    <property type="molecule type" value="Genomic_DNA"/>
</dbReference>
<accession>A0ABZ2JNT7</accession>
<reference evidence="2 3" key="1">
    <citation type="submission" date="2024-03" db="EMBL/GenBank/DDBJ databases">
        <title>Pseudomonas juntendi.</title>
        <authorList>
            <person name="Liu Y."/>
        </authorList>
    </citation>
    <scope>NUCLEOTIDE SEQUENCE [LARGE SCALE GENOMIC DNA]</scope>
    <source>
        <strain evidence="2 3">L4046hy</strain>
    </source>
</reference>
<dbReference type="SUPFAM" id="SSF53756">
    <property type="entry name" value="UDP-Glycosyltransferase/glycogen phosphorylase"/>
    <property type="match status" value="1"/>
</dbReference>
<dbReference type="GO" id="GO:0016757">
    <property type="term" value="F:glycosyltransferase activity"/>
    <property type="evidence" value="ECO:0007669"/>
    <property type="project" value="UniProtKB-KW"/>
</dbReference>
<keyword evidence="3" id="KW-1185">Reference proteome</keyword>
<gene>
    <name evidence="2" type="ORF">V9385_06645</name>
</gene>
<organism evidence="2 3">
    <name type="scientific">Pseudomonas juntendi</name>
    <dbReference type="NCBI Taxonomy" id="2666183"/>
    <lineage>
        <taxon>Bacteria</taxon>
        <taxon>Pseudomonadati</taxon>
        <taxon>Pseudomonadota</taxon>
        <taxon>Gammaproteobacteria</taxon>
        <taxon>Pseudomonadales</taxon>
        <taxon>Pseudomonadaceae</taxon>
        <taxon>Pseudomonas</taxon>
    </lineage>
</organism>
<keyword evidence="2" id="KW-0328">Glycosyltransferase</keyword>
<dbReference type="PANTHER" id="PTHR46656:SF3">
    <property type="entry name" value="PUTATIVE-RELATED"/>
    <property type="match status" value="1"/>
</dbReference>
<dbReference type="Gene3D" id="3.40.50.2000">
    <property type="entry name" value="Glycogen Phosphorylase B"/>
    <property type="match status" value="1"/>
</dbReference>
<dbReference type="Proteomes" id="UP001375228">
    <property type="component" value="Chromosome"/>
</dbReference>
<keyword evidence="2" id="KW-0808">Transferase</keyword>
<name>A0ABZ2JNT7_9PSED</name>
<dbReference type="PANTHER" id="PTHR46656">
    <property type="entry name" value="PUTATIVE-RELATED"/>
    <property type="match status" value="1"/>
</dbReference>
<evidence type="ECO:0000313" key="2">
    <source>
        <dbReference type="EMBL" id="WWY22275.1"/>
    </source>
</evidence>
<proteinExistence type="predicted"/>
<dbReference type="EC" id="2.4.-.-" evidence="2"/>
<dbReference type="RefSeq" id="WP_238706622.1">
    <property type="nucleotide sequence ID" value="NZ_CP146691.1"/>
</dbReference>
<feature type="domain" description="Glycosyl transferase family 1" evidence="1">
    <location>
        <begin position="217"/>
        <end position="333"/>
    </location>
</feature>